<dbReference type="Gene3D" id="3.40.50.2300">
    <property type="match status" value="1"/>
</dbReference>
<dbReference type="PANTHER" id="PTHR43428:SF1">
    <property type="entry name" value="ARSENATE REDUCTASE"/>
    <property type="match status" value="1"/>
</dbReference>
<dbReference type="PANTHER" id="PTHR43428">
    <property type="entry name" value="ARSENATE REDUCTASE"/>
    <property type="match status" value="1"/>
</dbReference>
<feature type="domain" description="Phosphotyrosine protein phosphatase I" evidence="2">
    <location>
        <begin position="5"/>
        <end position="138"/>
    </location>
</feature>
<protein>
    <submittedName>
        <fullName evidence="3">Arsenate reductase</fullName>
    </submittedName>
</protein>
<dbReference type="SMART" id="SM00226">
    <property type="entry name" value="LMWPc"/>
    <property type="match status" value="1"/>
</dbReference>
<dbReference type="Proteomes" id="UP000681317">
    <property type="component" value="Chromosome"/>
</dbReference>
<dbReference type="InterPro" id="IPR023485">
    <property type="entry name" value="Ptyr_pPase"/>
</dbReference>
<keyword evidence="1" id="KW-0059">Arsenical resistance</keyword>
<dbReference type="InterPro" id="IPR036196">
    <property type="entry name" value="Ptyr_pPase_sf"/>
</dbReference>
<evidence type="ECO:0000256" key="1">
    <source>
        <dbReference type="ARBA" id="ARBA00022849"/>
    </source>
</evidence>
<evidence type="ECO:0000259" key="2">
    <source>
        <dbReference type="SMART" id="SM00226"/>
    </source>
</evidence>
<accession>A0ABM7Q967</accession>
<keyword evidence="4" id="KW-1185">Reference proteome</keyword>
<organism evidence="3 4">
    <name type="scientific">Noviluteimonas caseinilytica</name>
    <dbReference type="NCBI Taxonomy" id="2675101"/>
    <lineage>
        <taxon>Bacteria</taxon>
        <taxon>Pseudomonadati</taxon>
        <taxon>Pseudomonadota</taxon>
        <taxon>Gammaproteobacteria</taxon>
        <taxon>Lysobacterales</taxon>
        <taxon>Lysobacteraceae</taxon>
        <taxon>Noviluteimonas</taxon>
    </lineage>
</organism>
<sequence length="162" mass="17530">MDTTYNALFLCTGNSARSQMAEVLLNAMGQGHFRAYSAGSHPSGEVHPLALQTIRDFGLGAETLRSKSWNEFAGPAAPTMDFVITVCDKAAGESCPVWPGHPAMAHWGVPDPAASGDPHAFRDAWLTLRRRIELMLALPLHTLDKMAREQRLNAIADEGSTS</sequence>
<dbReference type="CDD" id="cd16345">
    <property type="entry name" value="LMWP_ArsC"/>
    <property type="match status" value="1"/>
</dbReference>
<dbReference type="SUPFAM" id="SSF52788">
    <property type="entry name" value="Phosphotyrosine protein phosphatases I"/>
    <property type="match status" value="1"/>
</dbReference>
<dbReference type="EMBL" id="AP024545">
    <property type="protein sequence ID" value="BCT93899.1"/>
    <property type="molecule type" value="Genomic_DNA"/>
</dbReference>
<reference evidence="3 4" key="1">
    <citation type="submission" date="2021-03" db="EMBL/GenBank/DDBJ databases">
        <title>Complete Genome Sequences of Two Lysobacter Strains Isolated from Sea Water (Lysobacter caseinilyticus) and Soil (Lysobacter helvus) in South Korea.</title>
        <authorList>
            <person name="Watanabe Y."/>
            <person name="Arakawa K."/>
        </authorList>
    </citation>
    <scope>NUCLEOTIDE SEQUENCE [LARGE SCALE GENOMIC DNA]</scope>
    <source>
        <strain evidence="3 4">KVB24</strain>
    </source>
</reference>
<evidence type="ECO:0000313" key="3">
    <source>
        <dbReference type="EMBL" id="BCT93899.1"/>
    </source>
</evidence>
<gene>
    <name evidence="3" type="ORF">LYSCAS_29230</name>
</gene>
<dbReference type="Pfam" id="PF01451">
    <property type="entry name" value="LMWPc"/>
    <property type="match status" value="1"/>
</dbReference>
<dbReference type="RefSeq" id="WP_213434804.1">
    <property type="nucleotide sequence ID" value="NZ_AP024545.1"/>
</dbReference>
<evidence type="ECO:0000313" key="4">
    <source>
        <dbReference type="Proteomes" id="UP000681317"/>
    </source>
</evidence>
<name>A0ABM7Q967_9GAMM</name>
<proteinExistence type="predicted"/>